<name>A0A563VLF9_9CYAN</name>
<sequence>MASQNTYELIVNYIITNVNASYTMTLFSYKFEPQSFVINYQYI</sequence>
<keyword evidence="2" id="KW-1185">Reference proteome</keyword>
<dbReference type="EMBL" id="CAACVJ010000046">
    <property type="protein sequence ID" value="VEP12252.1"/>
    <property type="molecule type" value="Genomic_DNA"/>
</dbReference>
<accession>A0A563VLF9</accession>
<evidence type="ECO:0000313" key="1">
    <source>
        <dbReference type="EMBL" id="VEP12252.1"/>
    </source>
</evidence>
<protein>
    <submittedName>
        <fullName evidence="1">Uncharacterized protein</fullName>
    </submittedName>
</protein>
<dbReference type="AlphaFoldDB" id="A0A563VLF9"/>
<reference evidence="1 2" key="1">
    <citation type="submission" date="2019-01" db="EMBL/GenBank/DDBJ databases">
        <authorList>
            <person name="Brito A."/>
        </authorList>
    </citation>
    <scope>NUCLEOTIDE SEQUENCE [LARGE SCALE GENOMIC DNA]</scope>
    <source>
        <strain evidence="1">1</strain>
    </source>
</reference>
<evidence type="ECO:0000313" key="2">
    <source>
        <dbReference type="Proteomes" id="UP000320055"/>
    </source>
</evidence>
<dbReference type="Proteomes" id="UP000320055">
    <property type="component" value="Unassembled WGS sequence"/>
</dbReference>
<gene>
    <name evidence="1" type="ORF">H1P_140035</name>
</gene>
<organism evidence="1 2">
    <name type="scientific">Hyella patelloides LEGE 07179</name>
    <dbReference type="NCBI Taxonomy" id="945734"/>
    <lineage>
        <taxon>Bacteria</taxon>
        <taxon>Bacillati</taxon>
        <taxon>Cyanobacteriota</taxon>
        <taxon>Cyanophyceae</taxon>
        <taxon>Pleurocapsales</taxon>
        <taxon>Hyellaceae</taxon>
        <taxon>Hyella</taxon>
    </lineage>
</organism>
<proteinExistence type="predicted"/>